<evidence type="ECO:0000256" key="1">
    <source>
        <dbReference type="SAM" id="MobiDB-lite"/>
    </source>
</evidence>
<evidence type="ECO:0000313" key="2">
    <source>
        <dbReference type="EMBL" id="KAF3557799.1"/>
    </source>
</evidence>
<feature type="region of interest" description="Disordered" evidence="1">
    <location>
        <begin position="24"/>
        <end position="71"/>
    </location>
</feature>
<evidence type="ECO:0000313" key="3">
    <source>
        <dbReference type="Proteomes" id="UP000712600"/>
    </source>
</evidence>
<dbReference type="EMBL" id="QGKX02000996">
    <property type="protein sequence ID" value="KAF3557799.1"/>
    <property type="molecule type" value="Genomic_DNA"/>
</dbReference>
<organism evidence="2 3">
    <name type="scientific">Brassica cretica</name>
    <name type="common">Mustard</name>
    <dbReference type="NCBI Taxonomy" id="69181"/>
    <lineage>
        <taxon>Eukaryota</taxon>
        <taxon>Viridiplantae</taxon>
        <taxon>Streptophyta</taxon>
        <taxon>Embryophyta</taxon>
        <taxon>Tracheophyta</taxon>
        <taxon>Spermatophyta</taxon>
        <taxon>Magnoliopsida</taxon>
        <taxon>eudicotyledons</taxon>
        <taxon>Gunneridae</taxon>
        <taxon>Pentapetalae</taxon>
        <taxon>rosids</taxon>
        <taxon>malvids</taxon>
        <taxon>Brassicales</taxon>
        <taxon>Brassicaceae</taxon>
        <taxon>Brassiceae</taxon>
        <taxon>Brassica</taxon>
    </lineage>
</organism>
<sequence length="189" mass="21972">MIRFCESIHVLEICGVQRRLHWLPAPPPDHRPPPQRRRRTTVLRRSAAAGPPFSAAAPPSPPANLPVSRRRSSAVAADDRHRFGVHLSSWSSYIPLLFIAKRRLHWLPMFEEFCGVQRRLHWLPCLWRFAGVQRRLYLRRLRDLRGAVWTTVLATVVELYMHRDCLMLELDLHSCSAMNWVSGETDEPE</sequence>
<feature type="compositionally biased region" description="Low complexity" evidence="1">
    <location>
        <begin position="43"/>
        <end position="57"/>
    </location>
</feature>
<dbReference type="AlphaFoldDB" id="A0A8S9R3Y8"/>
<name>A0A8S9R3Y8_BRACR</name>
<gene>
    <name evidence="2" type="ORF">F2Q69_00012132</name>
</gene>
<comment type="caution">
    <text evidence="2">The sequence shown here is derived from an EMBL/GenBank/DDBJ whole genome shotgun (WGS) entry which is preliminary data.</text>
</comment>
<accession>A0A8S9R3Y8</accession>
<dbReference type="Proteomes" id="UP000712600">
    <property type="component" value="Unassembled WGS sequence"/>
</dbReference>
<proteinExistence type="predicted"/>
<reference evidence="2" key="1">
    <citation type="submission" date="2019-12" db="EMBL/GenBank/DDBJ databases">
        <title>Genome sequencing and annotation of Brassica cretica.</title>
        <authorList>
            <person name="Studholme D.J."/>
            <person name="Sarris P."/>
        </authorList>
    </citation>
    <scope>NUCLEOTIDE SEQUENCE</scope>
    <source>
        <strain evidence="2">PFS-109/04</strain>
        <tissue evidence="2">Leaf</tissue>
    </source>
</reference>
<feature type="compositionally biased region" description="Basic residues" evidence="1">
    <location>
        <begin position="33"/>
        <end position="42"/>
    </location>
</feature>
<protein>
    <submittedName>
        <fullName evidence="2">Uncharacterized protein</fullName>
    </submittedName>
</protein>